<dbReference type="PRINTS" id="PR01239">
    <property type="entry name" value="EP450IICYP52"/>
</dbReference>
<dbReference type="PRINTS" id="PR00464">
    <property type="entry name" value="EP450II"/>
</dbReference>
<dbReference type="Pfam" id="PF00067">
    <property type="entry name" value="p450"/>
    <property type="match status" value="1"/>
</dbReference>
<dbReference type="RefSeq" id="XP_002422222.1">
    <property type="nucleotide sequence ID" value="XM_002422177.1"/>
</dbReference>
<evidence type="ECO:0000256" key="6">
    <source>
        <dbReference type="ARBA" id="ARBA00023004"/>
    </source>
</evidence>
<dbReference type="EC" id="1.14.14.-" evidence="12"/>
<feature type="transmembrane region" description="Helical" evidence="10">
    <location>
        <begin position="12"/>
        <end position="28"/>
    </location>
</feature>
<reference evidence="12 13" key="1">
    <citation type="journal article" date="2009" name="Genome Res.">
        <title>Comparative genomics of the fungal pathogens Candida dubliniensis and Candida albicans.</title>
        <authorList>
            <person name="Jackson A.P."/>
            <person name="Gamble J.A."/>
            <person name="Yeomans T."/>
            <person name="Moran G.P."/>
            <person name="Saunders D."/>
            <person name="Harris D."/>
            <person name="Aslett M."/>
            <person name="Barrell J.F."/>
            <person name="Butler G."/>
            <person name="Citiulo F."/>
            <person name="Coleman D.C."/>
            <person name="de Groot P.W.J."/>
            <person name="Goodwin T.J."/>
            <person name="Quail M.A."/>
            <person name="McQuillan J."/>
            <person name="Munro C.A."/>
            <person name="Pain A."/>
            <person name="Poulter R.T."/>
            <person name="Rajandream M.A."/>
            <person name="Renauld H."/>
            <person name="Spiering M.J."/>
            <person name="Tivey A."/>
            <person name="Gow N.A.R."/>
            <person name="Barrell B."/>
            <person name="Sullivan D.J."/>
            <person name="Berriman M."/>
        </authorList>
    </citation>
    <scope>NUCLEOTIDE SEQUENCE [LARGE SCALE GENOMIC DNA]</scope>
    <source>
        <strain evidence="13">CD36 / ATCC MYA-646 / CBS 7987 / NCPF 3949 / NRRL Y-17841</strain>
    </source>
</reference>
<comment type="cofactor">
    <cofactor evidence="1 8">
        <name>heme</name>
        <dbReference type="ChEBI" id="CHEBI:30413"/>
    </cofactor>
</comment>
<comment type="similarity">
    <text evidence="2 9">Belongs to the cytochrome P450 family.</text>
</comment>
<proteinExistence type="inferred from homology"/>
<keyword evidence="13" id="KW-1185">Reference proteome</keyword>
<dbReference type="InterPro" id="IPR002402">
    <property type="entry name" value="Cyt_P450_E_grp-II"/>
</dbReference>
<organism evidence="12 13">
    <name type="scientific">Candida dubliniensis (strain CD36 / ATCC MYA-646 / CBS 7987 / NCPF 3949 / NRRL Y-17841)</name>
    <name type="common">Yeast</name>
    <dbReference type="NCBI Taxonomy" id="573826"/>
    <lineage>
        <taxon>Eukaryota</taxon>
        <taxon>Fungi</taxon>
        <taxon>Dikarya</taxon>
        <taxon>Ascomycota</taxon>
        <taxon>Saccharomycotina</taxon>
        <taxon>Pichiomycetes</taxon>
        <taxon>Debaryomycetaceae</taxon>
        <taxon>Candida/Lodderomyces clade</taxon>
        <taxon>Candida</taxon>
    </lineage>
</organism>
<dbReference type="GeneID" id="8049371"/>
<evidence type="ECO:0000256" key="3">
    <source>
        <dbReference type="ARBA" id="ARBA00022617"/>
    </source>
</evidence>
<gene>
    <name evidence="11" type="ordered locus">Cd36_32710</name>
    <name evidence="12" type="ORF">CD36_32710</name>
</gene>
<dbReference type="PANTHER" id="PTHR24287:SF1">
    <property type="entry name" value="P450, PUTATIVE (EUROFUNG)-RELATED"/>
    <property type="match status" value="1"/>
</dbReference>
<dbReference type="PROSITE" id="PS00086">
    <property type="entry name" value="CYTOCHROME_P450"/>
    <property type="match status" value="1"/>
</dbReference>
<dbReference type="Proteomes" id="UP000002605">
    <property type="component" value="Chromosome R"/>
</dbReference>
<evidence type="ECO:0000313" key="12">
    <source>
        <dbReference type="EMBL" id="CAX40226.1"/>
    </source>
</evidence>
<dbReference type="AlphaFoldDB" id="B9WMB3"/>
<keyword evidence="6 8" id="KW-0408">Iron</keyword>
<dbReference type="GO" id="GO:0020037">
    <property type="term" value="F:heme binding"/>
    <property type="evidence" value="ECO:0007669"/>
    <property type="project" value="InterPro"/>
</dbReference>
<evidence type="ECO:0000313" key="13">
    <source>
        <dbReference type="Proteomes" id="UP000002605"/>
    </source>
</evidence>
<dbReference type="InterPro" id="IPR017972">
    <property type="entry name" value="Cyt_P450_CS"/>
</dbReference>
<keyword evidence="7 9" id="KW-0503">Monooxygenase</keyword>
<dbReference type="InterPro" id="IPR047146">
    <property type="entry name" value="Cyt_P450_E_CYP52_fungi"/>
</dbReference>
<evidence type="ECO:0000256" key="4">
    <source>
        <dbReference type="ARBA" id="ARBA00022723"/>
    </source>
</evidence>
<evidence type="ECO:0000256" key="1">
    <source>
        <dbReference type="ARBA" id="ARBA00001971"/>
    </source>
</evidence>
<sequence>MLEEISFESWYIYLFICGVLYFGSKYFYTQYLNNKFGAKLPGSFRSDGLFGFKNGFEMLKAKKVGRQVDLVHSRFNDLSKTHVNDTFKEYNFGIPVIVTKDPENIKALLATQFNDFSLGRRSDFFYPLLGKGIFTLDGEGWKHSRAMLRPQFAREQIAHVKALEPHFQLLKKHITKNKGKGFDIQELFFRFTVDSATEFLFGESVSSLKDESIGYNQDEFDFDGRKDFPEAFNKAQIYLATRAILKDLYWLVNPKDFQNCNAIVHKFSDYYVNKALNATPEELEKNSGYVFLYELVKQTRDPQVLRDQALNILLAGRDTTAGLLSFAMFELARNPQIWQKLREEVIEKYADEVTEIAFETLKQCEYLKAVINETLRLYPSVPRNGRFANKNTTLPRGGGPDGMSPILIKQGQGVSYSIYSTQRDTKFYGKDADVFRPERWFEPETRKLGWAFLPFNGGPRICLGQQFALTEASYVLVRLAQSYENLQLTENIEYPPPKLTHLTMCMFDGVPIKIA</sequence>
<evidence type="ECO:0000256" key="9">
    <source>
        <dbReference type="RuleBase" id="RU000461"/>
    </source>
</evidence>
<dbReference type="Gene3D" id="1.10.630.10">
    <property type="entry name" value="Cytochrome P450"/>
    <property type="match status" value="1"/>
</dbReference>
<evidence type="ECO:0000256" key="7">
    <source>
        <dbReference type="ARBA" id="ARBA00023033"/>
    </source>
</evidence>
<keyword evidence="10" id="KW-0472">Membrane</keyword>
<keyword evidence="4 8" id="KW-0479">Metal-binding</keyword>
<keyword evidence="10" id="KW-1133">Transmembrane helix</keyword>
<protein>
    <submittedName>
        <fullName evidence="12">Cytochrome P450 52A11, putative</fullName>
        <ecNumber evidence="12">1.14.14.-</ecNumber>
    </submittedName>
</protein>
<keyword evidence="3 8" id="KW-0349">Heme</keyword>
<keyword evidence="5 9" id="KW-0560">Oxidoreductase</keyword>
<dbReference type="SUPFAM" id="SSF48264">
    <property type="entry name" value="Cytochrome P450"/>
    <property type="match status" value="1"/>
</dbReference>
<dbReference type="CDD" id="cd11063">
    <property type="entry name" value="CYP52"/>
    <property type="match status" value="1"/>
</dbReference>
<dbReference type="EMBL" id="FM992695">
    <property type="protein sequence ID" value="CAX40226.1"/>
    <property type="molecule type" value="Genomic_DNA"/>
</dbReference>
<keyword evidence="10" id="KW-0812">Transmembrane</keyword>
<dbReference type="GO" id="GO:0005506">
    <property type="term" value="F:iron ion binding"/>
    <property type="evidence" value="ECO:0007669"/>
    <property type="project" value="InterPro"/>
</dbReference>
<evidence type="ECO:0000256" key="2">
    <source>
        <dbReference type="ARBA" id="ARBA00010617"/>
    </source>
</evidence>
<dbReference type="VEuPathDB" id="FungiDB:CD36_32710"/>
<dbReference type="InterPro" id="IPR002974">
    <property type="entry name" value="Cyt_P450_E_CYP52_ascomycetes"/>
</dbReference>
<dbReference type="PANTHER" id="PTHR24287">
    <property type="entry name" value="P450, PUTATIVE (EUROFUNG)-RELATED"/>
    <property type="match status" value="1"/>
</dbReference>
<dbReference type="CGD" id="CAL0000170046">
    <property type="gene designation" value="Cd36_32710"/>
</dbReference>
<dbReference type="FunFam" id="1.10.630.10:FF:000102">
    <property type="entry name" value="Cytochrome P450 52A5"/>
    <property type="match status" value="1"/>
</dbReference>
<dbReference type="PRINTS" id="PR00385">
    <property type="entry name" value="P450"/>
</dbReference>
<evidence type="ECO:0000256" key="10">
    <source>
        <dbReference type="SAM" id="Phobius"/>
    </source>
</evidence>
<evidence type="ECO:0000313" key="11">
    <source>
        <dbReference type="CGD" id="CAL0000170046"/>
    </source>
</evidence>
<evidence type="ECO:0000256" key="5">
    <source>
        <dbReference type="ARBA" id="ARBA00023002"/>
    </source>
</evidence>
<feature type="binding site" description="axial binding residue" evidence="8">
    <location>
        <position position="462"/>
    </location>
    <ligand>
        <name>heme</name>
        <dbReference type="ChEBI" id="CHEBI:30413"/>
    </ligand>
    <ligandPart>
        <name>Fe</name>
        <dbReference type="ChEBI" id="CHEBI:18248"/>
    </ligandPart>
</feature>
<evidence type="ECO:0000256" key="8">
    <source>
        <dbReference type="PIRSR" id="PIRSR602402-1"/>
    </source>
</evidence>
<dbReference type="eggNOG" id="KOG0157">
    <property type="taxonomic scope" value="Eukaryota"/>
</dbReference>
<dbReference type="OrthoDB" id="1470350at2759"/>
<name>B9WMB3_CANDC</name>
<accession>B9WMB3</accession>
<dbReference type="InterPro" id="IPR036396">
    <property type="entry name" value="Cyt_P450_sf"/>
</dbReference>
<dbReference type="HOGENOM" id="CLU_001570_27_0_1"/>
<dbReference type="GO" id="GO:0016712">
    <property type="term" value="F:oxidoreductase activity, acting on paired donors, with incorporation or reduction of molecular oxygen, reduced flavin or flavoprotein as one donor, and incorporation of one atom of oxygen"/>
    <property type="evidence" value="ECO:0007669"/>
    <property type="project" value="InterPro"/>
</dbReference>
<dbReference type="KEGG" id="cdu:CD36_32710"/>
<dbReference type="InterPro" id="IPR001128">
    <property type="entry name" value="Cyt_P450"/>
</dbReference>